<dbReference type="InterPro" id="IPR028884">
    <property type="entry name" value="Trm82"/>
</dbReference>
<dbReference type="InterPro" id="IPR019775">
    <property type="entry name" value="WD40_repeat_CS"/>
</dbReference>
<gene>
    <name evidence="8" type="ORF">L195_g009719</name>
</gene>
<feature type="repeat" description="WD" evidence="7">
    <location>
        <begin position="194"/>
        <end position="239"/>
    </location>
</feature>
<keyword evidence="5 6" id="KW-0539">Nucleus</keyword>
<dbReference type="AlphaFoldDB" id="A0A2K3PCS4"/>
<proteinExistence type="inferred from homology"/>
<dbReference type="PROSITE" id="PS00678">
    <property type="entry name" value="WD_REPEATS_1"/>
    <property type="match status" value="1"/>
</dbReference>
<dbReference type="GO" id="GO:0005634">
    <property type="term" value="C:nucleus"/>
    <property type="evidence" value="ECO:0007669"/>
    <property type="project" value="UniProtKB-SubCell"/>
</dbReference>
<dbReference type="InterPro" id="IPR036322">
    <property type="entry name" value="WD40_repeat_dom_sf"/>
</dbReference>
<dbReference type="InterPro" id="IPR015943">
    <property type="entry name" value="WD40/YVTN_repeat-like_dom_sf"/>
</dbReference>
<dbReference type="STRING" id="57577.A0A2K3PCS4"/>
<evidence type="ECO:0000256" key="6">
    <source>
        <dbReference type="HAMAP-Rule" id="MF_03056"/>
    </source>
</evidence>
<dbReference type="PANTHER" id="PTHR16288">
    <property type="entry name" value="WD40 REPEAT PROTEIN 4"/>
    <property type="match status" value="1"/>
</dbReference>
<dbReference type="SUPFAM" id="SSF50978">
    <property type="entry name" value="WD40 repeat-like"/>
    <property type="match status" value="1"/>
</dbReference>
<dbReference type="FunFam" id="2.130.10.10:FF:001350">
    <property type="entry name" value="tRNA (guanine-N(7)-)-methyltransferase non-catalytic subunit"/>
    <property type="match status" value="1"/>
</dbReference>
<dbReference type="UniPathway" id="UPA00989"/>
<dbReference type="HAMAP" id="MF_03056">
    <property type="entry name" value="TRM82"/>
    <property type="match status" value="1"/>
</dbReference>
<reference evidence="8 9" key="1">
    <citation type="journal article" date="2014" name="Am. J. Bot.">
        <title>Genome assembly and annotation for red clover (Trifolium pratense; Fabaceae).</title>
        <authorList>
            <person name="Istvanek J."/>
            <person name="Jaros M."/>
            <person name="Krenek A."/>
            <person name="Repkova J."/>
        </authorList>
    </citation>
    <scope>NUCLEOTIDE SEQUENCE [LARGE SCALE GENOMIC DNA]</scope>
    <source>
        <strain evidence="9">cv. Tatra</strain>
        <tissue evidence="8">Young leaves</tissue>
    </source>
</reference>
<name>A0A2K3PCS4_TRIPR</name>
<dbReference type="SMART" id="SM00320">
    <property type="entry name" value="WD40"/>
    <property type="match status" value="4"/>
</dbReference>
<keyword evidence="8" id="KW-0808">Transferase</keyword>
<dbReference type="GO" id="GO:0008168">
    <property type="term" value="F:methyltransferase activity"/>
    <property type="evidence" value="ECO:0007669"/>
    <property type="project" value="UniProtKB-KW"/>
</dbReference>
<dbReference type="PANTHER" id="PTHR16288:SF0">
    <property type="entry name" value="TRNA (GUANINE-N(7)-)-METHYLTRANSFERASE NON-CATALYTIC SUBUNIT WDR4"/>
    <property type="match status" value="1"/>
</dbReference>
<comment type="similarity">
    <text evidence="6">Belongs to the WD repeat TRM82 family.</text>
</comment>
<comment type="subunit">
    <text evidence="6">Forms a heterodimer with the catalytic subunit.</text>
</comment>
<keyword evidence="8" id="KW-0489">Methyltransferase</keyword>
<dbReference type="GO" id="GO:0106004">
    <property type="term" value="P:tRNA (guanine-N7)-methylation"/>
    <property type="evidence" value="ECO:0007669"/>
    <property type="project" value="UniProtKB-UniRule"/>
</dbReference>
<keyword evidence="3 6" id="KW-0819">tRNA processing</keyword>
<organism evidence="8 9">
    <name type="scientific">Trifolium pratense</name>
    <name type="common">Red clover</name>
    <dbReference type="NCBI Taxonomy" id="57577"/>
    <lineage>
        <taxon>Eukaryota</taxon>
        <taxon>Viridiplantae</taxon>
        <taxon>Streptophyta</taxon>
        <taxon>Embryophyta</taxon>
        <taxon>Tracheophyta</taxon>
        <taxon>Spermatophyta</taxon>
        <taxon>Magnoliopsida</taxon>
        <taxon>eudicotyledons</taxon>
        <taxon>Gunneridae</taxon>
        <taxon>Pentapetalae</taxon>
        <taxon>rosids</taxon>
        <taxon>fabids</taxon>
        <taxon>Fabales</taxon>
        <taxon>Fabaceae</taxon>
        <taxon>Papilionoideae</taxon>
        <taxon>50 kb inversion clade</taxon>
        <taxon>NPAAA clade</taxon>
        <taxon>Hologalegina</taxon>
        <taxon>IRL clade</taxon>
        <taxon>Trifolieae</taxon>
        <taxon>Trifolium</taxon>
    </lineage>
</organism>
<evidence type="ECO:0000256" key="4">
    <source>
        <dbReference type="ARBA" id="ARBA00022737"/>
    </source>
</evidence>
<reference evidence="8 9" key="2">
    <citation type="journal article" date="2017" name="Front. Plant Sci.">
        <title>Gene Classification and Mining of Molecular Markers Useful in Red Clover (Trifolium pratense) Breeding.</title>
        <authorList>
            <person name="Istvanek J."/>
            <person name="Dluhosova J."/>
            <person name="Dluhos P."/>
            <person name="Patkova L."/>
            <person name="Nedelnik J."/>
            <person name="Repkova J."/>
        </authorList>
    </citation>
    <scope>NUCLEOTIDE SEQUENCE [LARGE SCALE GENOMIC DNA]</scope>
    <source>
        <strain evidence="9">cv. Tatra</strain>
        <tissue evidence="8">Young leaves</tissue>
    </source>
</reference>
<evidence type="ECO:0000256" key="7">
    <source>
        <dbReference type="PROSITE-ProRule" id="PRU00221"/>
    </source>
</evidence>
<dbReference type="InterPro" id="IPR001680">
    <property type="entry name" value="WD40_rpt"/>
</dbReference>
<evidence type="ECO:0000313" key="8">
    <source>
        <dbReference type="EMBL" id="PNY13072.1"/>
    </source>
</evidence>
<dbReference type="Gene3D" id="2.130.10.10">
    <property type="entry name" value="YVTN repeat-like/Quinoprotein amine dehydrogenase"/>
    <property type="match status" value="2"/>
</dbReference>
<keyword evidence="2 6" id="KW-0853">WD repeat</keyword>
<dbReference type="PROSITE" id="PS50082">
    <property type="entry name" value="WD_REPEATS_2"/>
    <property type="match status" value="2"/>
</dbReference>
<dbReference type="PROSITE" id="PS50294">
    <property type="entry name" value="WD_REPEATS_REGION"/>
    <property type="match status" value="2"/>
</dbReference>
<comment type="function">
    <text evidence="6">Required for the formation of N(7)-methylguanine at position 46 (m7G46) in tRNA. In the complex, it is required to stabilize and induce conformational changes of the catalytic subunit.</text>
</comment>
<evidence type="ECO:0000256" key="5">
    <source>
        <dbReference type="ARBA" id="ARBA00023242"/>
    </source>
</evidence>
<evidence type="ECO:0000313" key="9">
    <source>
        <dbReference type="Proteomes" id="UP000236291"/>
    </source>
</evidence>
<evidence type="ECO:0000256" key="2">
    <source>
        <dbReference type="ARBA" id="ARBA00022574"/>
    </source>
</evidence>
<dbReference type="GO" id="GO:0043527">
    <property type="term" value="C:tRNA methyltransferase complex"/>
    <property type="evidence" value="ECO:0007669"/>
    <property type="project" value="TreeGrafter"/>
</dbReference>
<dbReference type="GO" id="GO:0005829">
    <property type="term" value="C:cytosol"/>
    <property type="evidence" value="ECO:0007669"/>
    <property type="project" value="TreeGrafter"/>
</dbReference>
<dbReference type="EMBL" id="ASHM01005794">
    <property type="protein sequence ID" value="PNY13072.1"/>
    <property type="molecule type" value="Genomic_DNA"/>
</dbReference>
<evidence type="ECO:0000256" key="1">
    <source>
        <dbReference type="ARBA" id="ARBA00004123"/>
    </source>
</evidence>
<keyword evidence="4 6" id="KW-0677">Repeat</keyword>
<comment type="pathway">
    <text evidence="6">tRNA modification; N(7)-methylguanine-tRNA biosynthesis.</text>
</comment>
<comment type="subcellular location">
    <subcellularLocation>
        <location evidence="1 6">Nucleus</location>
    </subcellularLocation>
</comment>
<dbReference type="Pfam" id="PF00400">
    <property type="entry name" value="WD40"/>
    <property type="match status" value="3"/>
</dbReference>
<accession>A0A2K3PCS4</accession>
<comment type="caution">
    <text evidence="8">The sequence shown here is derived from an EMBL/GenBank/DDBJ whole genome shotgun (WGS) entry which is preliminary data.</text>
</comment>
<dbReference type="Proteomes" id="UP000236291">
    <property type="component" value="Unassembled WGS sequence"/>
</dbReference>
<sequence>MDEEVTTESRKETEVAPALIAVHPTGHHIAVAVGPELRIFNLLNNSAVSLHDDSISGDNHFHKDNIRAIRFGAKGKLFVSAGDDKTLKIWSAESWHCILTVSSEKRVTAVAISNDGLYVCFADKFGLVWVVDLNQTSIDKKPTPLLSHYCSIITSLEFSPDNRFIISADRDFKIRVTNFPKNPLNGAHEIQSFCLGHTEFVSCLAFVPAQESPHSLLLSGSGDSTVRLWDISSGALLDTCEVAVKAGLLESNDNTEEHGHAVTDLCTTLDGLLVAVAIQRQLARNCVVELQCFCTNTFCSQGDTFVPTCLANSPPTRELWMVTGVSSLPGYDYPSLARVLVISGIDADQEPVVLGDDKIPGGVKLLETLQGTAAVDDNAFSVAAEAVKAAMCNLLIKKQYPFENREYRKKTRNDRKLKE</sequence>
<feature type="repeat" description="WD" evidence="7">
    <location>
        <begin position="59"/>
        <end position="100"/>
    </location>
</feature>
<protein>
    <recommendedName>
        <fullName evidence="6">tRNA (guanine-N(7)-)-methyltransferase non-catalytic subunit</fullName>
    </recommendedName>
    <alternativeName>
        <fullName evidence="6">WD repeat-containing protein 4 homolog</fullName>
    </alternativeName>
</protein>
<evidence type="ECO:0000256" key="3">
    <source>
        <dbReference type="ARBA" id="ARBA00022694"/>
    </source>
</evidence>